<dbReference type="Proteomes" id="UP001501321">
    <property type="component" value="Unassembled WGS sequence"/>
</dbReference>
<dbReference type="RefSeq" id="WP_345010007.1">
    <property type="nucleotide sequence ID" value="NZ_BAABFC010000003.1"/>
</dbReference>
<keyword evidence="1" id="KW-1133">Transmembrane helix</keyword>
<comment type="caution">
    <text evidence="2">The sequence shown here is derived from an EMBL/GenBank/DDBJ whole genome shotgun (WGS) entry which is preliminary data.</text>
</comment>
<keyword evidence="1" id="KW-0472">Membrane</keyword>
<organism evidence="2 3">
    <name type="scientific">Pseudaeromonas paramecii</name>
    <dbReference type="NCBI Taxonomy" id="2138166"/>
    <lineage>
        <taxon>Bacteria</taxon>
        <taxon>Pseudomonadati</taxon>
        <taxon>Pseudomonadota</taxon>
        <taxon>Gammaproteobacteria</taxon>
        <taxon>Aeromonadales</taxon>
        <taxon>Aeromonadaceae</taxon>
        <taxon>Pseudaeromonas</taxon>
    </lineage>
</organism>
<name>A0ABP8Q0Y8_9GAMM</name>
<evidence type="ECO:0000313" key="3">
    <source>
        <dbReference type="Proteomes" id="UP001501321"/>
    </source>
</evidence>
<proteinExistence type="predicted"/>
<feature type="transmembrane region" description="Helical" evidence="1">
    <location>
        <begin position="15"/>
        <end position="37"/>
    </location>
</feature>
<accession>A0ABP8Q0Y8</accession>
<keyword evidence="1" id="KW-0812">Transmembrane</keyword>
<feature type="transmembrane region" description="Helical" evidence="1">
    <location>
        <begin position="142"/>
        <end position="168"/>
    </location>
</feature>
<dbReference type="EMBL" id="BAABFC010000003">
    <property type="protein sequence ID" value="GAA4494605.1"/>
    <property type="molecule type" value="Genomic_DNA"/>
</dbReference>
<protein>
    <submittedName>
        <fullName evidence="2">Uncharacterized protein</fullName>
    </submittedName>
</protein>
<feature type="transmembrane region" description="Helical" evidence="1">
    <location>
        <begin position="180"/>
        <end position="201"/>
    </location>
</feature>
<gene>
    <name evidence="2" type="ORF">GCM10023095_06490</name>
</gene>
<reference evidence="3" key="1">
    <citation type="journal article" date="2019" name="Int. J. Syst. Evol. Microbiol.">
        <title>The Global Catalogue of Microorganisms (GCM) 10K type strain sequencing project: providing services to taxonomists for standard genome sequencing and annotation.</title>
        <authorList>
            <consortium name="The Broad Institute Genomics Platform"/>
            <consortium name="The Broad Institute Genome Sequencing Center for Infectious Disease"/>
            <person name="Wu L."/>
            <person name="Ma J."/>
        </authorList>
    </citation>
    <scope>NUCLEOTIDE SEQUENCE [LARGE SCALE GENOMIC DNA]</scope>
    <source>
        <strain evidence="3">JCM 32226</strain>
    </source>
</reference>
<evidence type="ECO:0000313" key="2">
    <source>
        <dbReference type="EMBL" id="GAA4494605.1"/>
    </source>
</evidence>
<sequence>MTPIELLSLLDKDNVIIQLVLPAIVIIWLMIQAFSWLKIGEMLSLYERVKRWRLQQIESYLANPSSDKTLHATLSDVRDAIYFKTATEIYAEGERRAALLRLFQNLGGCIAWEHIRRSLYYAEFERNEYIYKPFTKVNWAGYVFHYSMAFVSIGFSFFIMIFIAILFATGYRDYGELLQLAAQMLLAFLSGLSYLANNWGFNAAKRIKKELELRGINASGIKNDSPSQSP</sequence>
<evidence type="ECO:0000256" key="1">
    <source>
        <dbReference type="SAM" id="Phobius"/>
    </source>
</evidence>
<keyword evidence="3" id="KW-1185">Reference proteome</keyword>